<protein>
    <submittedName>
        <fullName evidence="1">CYTH domain-containing protein</fullName>
    </submittedName>
</protein>
<organism evidence="1 2">
    <name type="scientific">Flavimobilis rhizosphaerae</name>
    <dbReference type="NCBI Taxonomy" id="2775421"/>
    <lineage>
        <taxon>Bacteria</taxon>
        <taxon>Bacillati</taxon>
        <taxon>Actinomycetota</taxon>
        <taxon>Actinomycetes</taxon>
        <taxon>Micrococcales</taxon>
        <taxon>Jonesiaceae</taxon>
        <taxon>Flavimobilis</taxon>
    </lineage>
</organism>
<accession>A0ABR9DPN4</accession>
<proteinExistence type="predicted"/>
<gene>
    <name evidence="1" type="ORF">IGS67_06160</name>
</gene>
<reference evidence="1 2" key="1">
    <citation type="submission" date="2020-09" db="EMBL/GenBank/DDBJ databases">
        <title>Flavimobilis rhizosphaerae sp. nov., isolated from rhizosphere soil of Spartina alterniflora.</title>
        <authorList>
            <person name="Hanqin C."/>
        </authorList>
    </citation>
    <scope>NUCLEOTIDE SEQUENCE [LARGE SCALE GENOMIC DNA]</scope>
    <source>
        <strain evidence="1 2">GY 10621</strain>
    </source>
</reference>
<dbReference type="Proteomes" id="UP000642107">
    <property type="component" value="Unassembled WGS sequence"/>
</dbReference>
<dbReference type="PANTHER" id="PTHR40114">
    <property type="entry name" value="SLR0698 PROTEIN"/>
    <property type="match status" value="1"/>
</dbReference>
<dbReference type="SUPFAM" id="SSF55154">
    <property type="entry name" value="CYTH-like phosphatases"/>
    <property type="match status" value="1"/>
</dbReference>
<dbReference type="PANTHER" id="PTHR40114:SF1">
    <property type="entry name" value="SLR0698 PROTEIN"/>
    <property type="match status" value="1"/>
</dbReference>
<comment type="caution">
    <text evidence="1">The sequence shown here is derived from an EMBL/GenBank/DDBJ whole genome shotgun (WGS) entry which is preliminary data.</text>
</comment>
<dbReference type="RefSeq" id="WP_192278831.1">
    <property type="nucleotide sequence ID" value="NZ_JACZDF010000002.1"/>
</dbReference>
<evidence type="ECO:0000313" key="1">
    <source>
        <dbReference type="EMBL" id="MBD9699081.1"/>
    </source>
</evidence>
<sequence>MTSETGYGDFEFERRFYVRGLPDDLRDDPTPTLIVQSYFLAVDGYAMRLRVQADGIVLDPNADLDAARVLDAYADRFDFCALTVKGPEAGGTRYEAEREIDVHVGVEMMRRGGARIVKNRYSAWLGTDGWVVDVFAGCNRGLVIAECERGAPVTDLTIPAFCVTEVTGDRRFANETLAHAPFPTWQHVFAAELAAQGPRFASGFGTNTLASPLA</sequence>
<evidence type="ECO:0000313" key="2">
    <source>
        <dbReference type="Proteomes" id="UP000642107"/>
    </source>
</evidence>
<dbReference type="InterPro" id="IPR012042">
    <property type="entry name" value="NeuTTM/CthTTM-like"/>
</dbReference>
<dbReference type="EMBL" id="JACZDF010000002">
    <property type="protein sequence ID" value="MBD9699081.1"/>
    <property type="molecule type" value="Genomic_DNA"/>
</dbReference>
<keyword evidence="2" id="KW-1185">Reference proteome</keyword>
<dbReference type="Gene3D" id="2.40.320.10">
    <property type="entry name" value="Hypothetical Protein Pfu-838710-001"/>
    <property type="match status" value="1"/>
</dbReference>
<name>A0ABR9DPN4_9MICO</name>
<dbReference type="InterPro" id="IPR033469">
    <property type="entry name" value="CYTH-like_dom_sf"/>
</dbReference>
<dbReference type="CDD" id="cd07891">
    <property type="entry name" value="CYTH-like_CthTTM-like_1"/>
    <property type="match status" value="1"/>
</dbReference>